<dbReference type="AlphaFoldDB" id="A0A0P6XD10"/>
<dbReference type="GO" id="GO:0030007">
    <property type="term" value="P:intracellular potassium ion homeostasis"/>
    <property type="evidence" value="ECO:0007669"/>
    <property type="project" value="TreeGrafter"/>
</dbReference>
<feature type="transmembrane region" description="Helical" evidence="11">
    <location>
        <begin position="278"/>
        <end position="305"/>
    </location>
</feature>
<dbReference type="FunFam" id="2.70.150.10:FF:000160">
    <property type="entry name" value="Sarcoplasmic/endoplasmic reticulum calcium ATPase 1"/>
    <property type="match status" value="1"/>
</dbReference>
<dbReference type="Gene3D" id="3.40.50.1000">
    <property type="entry name" value="HAD superfamily/HAD-like"/>
    <property type="match status" value="1"/>
</dbReference>
<comment type="caution">
    <text evidence="13">The sequence shown here is derived from an EMBL/GenBank/DDBJ whole genome shotgun (WGS) entry which is preliminary data.</text>
</comment>
<dbReference type="SUPFAM" id="SSF81665">
    <property type="entry name" value="Calcium ATPase, transmembrane domain M"/>
    <property type="match status" value="1"/>
</dbReference>
<dbReference type="GO" id="GO:0036376">
    <property type="term" value="P:sodium ion export across plasma membrane"/>
    <property type="evidence" value="ECO:0007669"/>
    <property type="project" value="TreeGrafter"/>
</dbReference>
<evidence type="ECO:0000256" key="5">
    <source>
        <dbReference type="ARBA" id="ARBA00022741"/>
    </source>
</evidence>
<dbReference type="Gene3D" id="2.70.150.10">
    <property type="entry name" value="Calcium-transporting ATPase, cytoplasmic transduction domain A"/>
    <property type="match status" value="1"/>
</dbReference>
<evidence type="ECO:0000313" key="13">
    <source>
        <dbReference type="EMBL" id="KPL77639.1"/>
    </source>
</evidence>
<dbReference type="Proteomes" id="UP000050514">
    <property type="component" value="Unassembled WGS sequence"/>
</dbReference>
<dbReference type="InterPro" id="IPR050510">
    <property type="entry name" value="Cation_transp_ATPase_P-type"/>
</dbReference>
<dbReference type="SUPFAM" id="SSF56784">
    <property type="entry name" value="HAD-like"/>
    <property type="match status" value="1"/>
</dbReference>
<evidence type="ECO:0000259" key="12">
    <source>
        <dbReference type="SMART" id="SM00831"/>
    </source>
</evidence>
<dbReference type="SFLD" id="SFLDG00002">
    <property type="entry name" value="C1.7:_P-type_atpase_like"/>
    <property type="match status" value="1"/>
</dbReference>
<evidence type="ECO:0000256" key="3">
    <source>
        <dbReference type="ARBA" id="ARBA00022553"/>
    </source>
</evidence>
<dbReference type="SMART" id="SM00831">
    <property type="entry name" value="Cation_ATPase_N"/>
    <property type="match status" value="1"/>
</dbReference>
<dbReference type="InterPro" id="IPR008250">
    <property type="entry name" value="ATPase_P-typ_transduc_dom_A_sf"/>
</dbReference>
<keyword evidence="3" id="KW-0597">Phosphoprotein</keyword>
<dbReference type="SUPFAM" id="SSF81660">
    <property type="entry name" value="Metal cation-transporting ATPase, ATP-binding domain N"/>
    <property type="match status" value="1"/>
</dbReference>
<evidence type="ECO:0000256" key="7">
    <source>
        <dbReference type="ARBA" id="ARBA00022842"/>
    </source>
</evidence>
<dbReference type="InterPro" id="IPR023298">
    <property type="entry name" value="ATPase_P-typ_TM_dom_sf"/>
</dbReference>
<dbReference type="PRINTS" id="PR00119">
    <property type="entry name" value="CATATPASE"/>
</dbReference>
<dbReference type="InterPro" id="IPR001757">
    <property type="entry name" value="P_typ_ATPase"/>
</dbReference>
<dbReference type="Gene3D" id="1.20.1110.10">
    <property type="entry name" value="Calcium-transporting ATPase, transmembrane domain"/>
    <property type="match status" value="1"/>
</dbReference>
<evidence type="ECO:0000256" key="2">
    <source>
        <dbReference type="ARBA" id="ARBA00005675"/>
    </source>
</evidence>
<name>A0A0P6XD10_9CHLR</name>
<dbReference type="Pfam" id="PF00122">
    <property type="entry name" value="E1-E2_ATPase"/>
    <property type="match status" value="1"/>
</dbReference>
<dbReference type="Pfam" id="PF00690">
    <property type="entry name" value="Cation_ATPase_N"/>
    <property type="match status" value="1"/>
</dbReference>
<dbReference type="GO" id="GO:0016887">
    <property type="term" value="F:ATP hydrolysis activity"/>
    <property type="evidence" value="ECO:0007669"/>
    <property type="project" value="InterPro"/>
</dbReference>
<dbReference type="PATRIC" id="fig|360411.5.peg.3600"/>
<accession>A0A0P6XD10</accession>
<evidence type="ECO:0000256" key="9">
    <source>
        <dbReference type="ARBA" id="ARBA00022989"/>
    </source>
</evidence>
<dbReference type="InterPro" id="IPR006068">
    <property type="entry name" value="ATPase_P-typ_cation-transptr_C"/>
</dbReference>
<dbReference type="InterPro" id="IPR023214">
    <property type="entry name" value="HAD_sf"/>
</dbReference>
<dbReference type="InterPro" id="IPR018303">
    <property type="entry name" value="ATPase_P-typ_P_site"/>
</dbReference>
<dbReference type="GO" id="GO:1990573">
    <property type="term" value="P:potassium ion import across plasma membrane"/>
    <property type="evidence" value="ECO:0007669"/>
    <property type="project" value="TreeGrafter"/>
</dbReference>
<evidence type="ECO:0000256" key="8">
    <source>
        <dbReference type="ARBA" id="ARBA00022967"/>
    </source>
</evidence>
<dbReference type="Gene3D" id="3.40.1110.10">
    <property type="entry name" value="Calcium-transporting ATPase, cytoplasmic domain N"/>
    <property type="match status" value="1"/>
</dbReference>
<feature type="transmembrane region" description="Helical" evidence="11">
    <location>
        <begin position="869"/>
        <end position="889"/>
    </location>
</feature>
<dbReference type="PANTHER" id="PTHR43294">
    <property type="entry name" value="SODIUM/POTASSIUM-TRANSPORTING ATPASE SUBUNIT ALPHA"/>
    <property type="match status" value="1"/>
</dbReference>
<dbReference type="InterPro" id="IPR036412">
    <property type="entry name" value="HAD-like_sf"/>
</dbReference>
<evidence type="ECO:0000256" key="11">
    <source>
        <dbReference type="SAM" id="Phobius"/>
    </source>
</evidence>
<dbReference type="InterPro" id="IPR023299">
    <property type="entry name" value="ATPase_P-typ_cyto_dom_N"/>
</dbReference>
<keyword evidence="10 11" id="KW-0472">Membrane</keyword>
<dbReference type="GO" id="GO:1902600">
    <property type="term" value="P:proton transmembrane transport"/>
    <property type="evidence" value="ECO:0007669"/>
    <property type="project" value="TreeGrafter"/>
</dbReference>
<dbReference type="SUPFAM" id="SSF81653">
    <property type="entry name" value="Calcium ATPase, transduction domain A"/>
    <property type="match status" value="1"/>
</dbReference>
<dbReference type="STRING" id="360411.AC812_03610"/>
<dbReference type="InterPro" id="IPR004014">
    <property type="entry name" value="ATPase_P-typ_cation-transptr_N"/>
</dbReference>
<feature type="transmembrane region" description="Helical" evidence="11">
    <location>
        <begin position="696"/>
        <end position="717"/>
    </location>
</feature>
<gene>
    <name evidence="13" type="ORF">AC812_03610</name>
</gene>
<feature type="transmembrane region" description="Helical" evidence="11">
    <location>
        <begin position="838"/>
        <end position="857"/>
    </location>
</feature>
<evidence type="ECO:0000256" key="1">
    <source>
        <dbReference type="ARBA" id="ARBA00004127"/>
    </source>
</evidence>
<dbReference type="PRINTS" id="PR00120">
    <property type="entry name" value="HATPASE"/>
</dbReference>
<keyword evidence="4 11" id="KW-0812">Transmembrane</keyword>
<feature type="transmembrane region" description="Helical" evidence="11">
    <location>
        <begin position="60"/>
        <end position="83"/>
    </location>
</feature>
<dbReference type="GO" id="GO:0005524">
    <property type="term" value="F:ATP binding"/>
    <property type="evidence" value="ECO:0007669"/>
    <property type="project" value="UniProtKB-KW"/>
</dbReference>
<dbReference type="NCBIfam" id="TIGR01494">
    <property type="entry name" value="ATPase_P-type"/>
    <property type="match status" value="2"/>
</dbReference>
<dbReference type="SFLD" id="SFLDF00027">
    <property type="entry name" value="p-type_atpase"/>
    <property type="match status" value="1"/>
</dbReference>
<dbReference type="InterPro" id="IPR044492">
    <property type="entry name" value="P_typ_ATPase_HD_dom"/>
</dbReference>
<dbReference type="SFLD" id="SFLDS00003">
    <property type="entry name" value="Haloacid_Dehalogenase"/>
    <property type="match status" value="1"/>
</dbReference>
<dbReference type="Pfam" id="PF08282">
    <property type="entry name" value="Hydrolase_3"/>
    <property type="match status" value="1"/>
</dbReference>
<dbReference type="GO" id="GO:0005886">
    <property type="term" value="C:plasma membrane"/>
    <property type="evidence" value="ECO:0007669"/>
    <property type="project" value="TreeGrafter"/>
</dbReference>
<dbReference type="Pfam" id="PF00689">
    <property type="entry name" value="Cation_ATPase_C"/>
    <property type="match status" value="1"/>
</dbReference>
<dbReference type="GO" id="GO:0006883">
    <property type="term" value="P:intracellular sodium ion homeostasis"/>
    <property type="evidence" value="ECO:0007669"/>
    <property type="project" value="TreeGrafter"/>
</dbReference>
<feature type="domain" description="Cation-transporting P-type ATPase N-terminal" evidence="12">
    <location>
        <begin position="12"/>
        <end position="85"/>
    </location>
</feature>
<protein>
    <submittedName>
        <fullName evidence="13">ATPase</fullName>
    </submittedName>
</protein>
<keyword evidence="5" id="KW-0547">Nucleotide-binding</keyword>
<dbReference type="InterPro" id="IPR059000">
    <property type="entry name" value="ATPase_P-type_domA"/>
</dbReference>
<comment type="similarity">
    <text evidence="2">Belongs to the cation transport ATPase (P-type) (TC 3.A.3) family. Type IIA subfamily.</text>
</comment>
<evidence type="ECO:0000256" key="4">
    <source>
        <dbReference type="ARBA" id="ARBA00022692"/>
    </source>
</evidence>
<dbReference type="EMBL" id="LGHJ01000009">
    <property type="protein sequence ID" value="KPL77639.1"/>
    <property type="molecule type" value="Genomic_DNA"/>
</dbReference>
<evidence type="ECO:0000313" key="14">
    <source>
        <dbReference type="Proteomes" id="UP000050514"/>
    </source>
</evidence>
<reference evidence="13 14" key="1">
    <citation type="submission" date="2015-07" db="EMBL/GenBank/DDBJ databases">
        <title>Draft genome of Bellilinea caldifistulae DSM 17877.</title>
        <authorList>
            <person name="Hemp J."/>
            <person name="Ward L.M."/>
            <person name="Pace L.A."/>
            <person name="Fischer W.W."/>
        </authorList>
    </citation>
    <scope>NUCLEOTIDE SEQUENCE [LARGE SCALE GENOMIC DNA]</scope>
    <source>
        <strain evidence="13 14">GOMI-1</strain>
    </source>
</reference>
<keyword evidence="14" id="KW-1185">Reference proteome</keyword>
<dbReference type="GO" id="GO:0005391">
    <property type="term" value="F:P-type sodium:potassium-exchanging transporter activity"/>
    <property type="evidence" value="ECO:0007669"/>
    <property type="project" value="TreeGrafter"/>
</dbReference>
<dbReference type="Pfam" id="PF13246">
    <property type="entry name" value="Cation_ATPase"/>
    <property type="match status" value="1"/>
</dbReference>
<keyword evidence="7" id="KW-0460">Magnesium</keyword>
<dbReference type="GO" id="GO:0012505">
    <property type="term" value="C:endomembrane system"/>
    <property type="evidence" value="ECO:0007669"/>
    <property type="project" value="UniProtKB-SubCell"/>
</dbReference>
<evidence type="ECO:0000256" key="6">
    <source>
        <dbReference type="ARBA" id="ARBA00022840"/>
    </source>
</evidence>
<organism evidence="13 14">
    <name type="scientific">Bellilinea caldifistulae</name>
    <dbReference type="NCBI Taxonomy" id="360411"/>
    <lineage>
        <taxon>Bacteria</taxon>
        <taxon>Bacillati</taxon>
        <taxon>Chloroflexota</taxon>
        <taxon>Anaerolineae</taxon>
        <taxon>Anaerolineales</taxon>
        <taxon>Anaerolineaceae</taxon>
        <taxon>Bellilinea</taxon>
    </lineage>
</organism>
<comment type="subcellular location">
    <subcellularLocation>
        <location evidence="1">Endomembrane system</location>
        <topology evidence="1">Multi-pass membrane protein</topology>
    </subcellularLocation>
</comment>
<keyword evidence="6" id="KW-0067">ATP-binding</keyword>
<evidence type="ECO:0000256" key="10">
    <source>
        <dbReference type="ARBA" id="ARBA00023136"/>
    </source>
</evidence>
<keyword evidence="9 11" id="KW-1133">Transmembrane helix</keyword>
<feature type="transmembrane region" description="Helical" evidence="11">
    <location>
        <begin position="253"/>
        <end position="272"/>
    </location>
</feature>
<feature type="transmembrane region" description="Helical" evidence="11">
    <location>
        <begin position="773"/>
        <end position="791"/>
    </location>
</feature>
<dbReference type="PANTHER" id="PTHR43294:SF20">
    <property type="entry name" value="P-TYPE ATPASE"/>
    <property type="match status" value="1"/>
</dbReference>
<keyword evidence="8" id="KW-1278">Translocase</keyword>
<proteinExistence type="inferred from homology"/>
<dbReference type="PROSITE" id="PS00154">
    <property type="entry name" value="ATPASE_E1_E2"/>
    <property type="match status" value="1"/>
</dbReference>
<sequence>MEFTESGKKVIAWHAEPLEVVYRKLQSLPDGLSEEQVAERLREFGRNTLPTKEPPTLLQVFLHQFASPLIYILLIAGIVALLMQDYKDAVFIFAVILLNAVIGTIQEWRAEQSAHALQVLLKIKARVRRNGRILTVPAEEVVPGDILLVESGDKVAADLRLIQVNNLRIDESFLTGESLAVEKTVEPLPADSPVSDRRNMAYAGSTVMSGRGIGIVVATGPYTEVGKIAKTISEEAGAKPPLVIRMEKFSRQIAIVVLGFTAILGMIQFARGEALSDVFILVVAMAVSAIPEGLPVAMTVALSLATNRMARRNVIVRKLTAVESLGSCTLIASDKTGTLTVNQQTVKQILLPEGTLIEISGQGYNDEGEVRLAGDAEMTPEIQGRLLTIARESVLCNEATLEKEDGKWQHTGDAMDVALLALGYKLGIDPPNLRRQVRILDEAPFESEKRYAAVVYENAGEPRLVVKGAVETVLQFCSRMMTAQGEVPLEREKVLQLAQHKAESGFRVLALAAGEGNLEALKGGDAGLTLLGLLGFIDPLRPEVKEAVQNAQMAGIKVVMITGDHPATALAIARELGIAQSPADVITGKELAEIGSPEIPEFFEGIKHKTVFARVTPDQKLQIVDALIRLGEFVAVTGDGVNDAPALKKANIGVAMGSGTDIAKDTASMIVTDDNFASIVAGVEEGRFAYANVRKVTLLLISTGFAELVLLALAILMEFPVPLIAVQILWLNLVTNGIQDVALAFEGGEEGVMRQPPRNPSEGIFNRKMIEQLMISGLTMALVCLGVWVFLMREGYTLDSARNLLLALLVLMQFYHVLNCRSEVESAFKIPFSRNRVLAVGMLVALALHILATEVPFLQSLLRTESLPVQTWLILFALASVVLVVMEIYKAIQKRRALI</sequence>